<dbReference type="InterPro" id="IPR000276">
    <property type="entry name" value="GPCR_Rhodpsn"/>
</dbReference>
<dbReference type="PANTHER" id="PTHR46641:SF18">
    <property type="entry name" value="G-PROTEIN COUPLED RECEPTORS FAMILY 1 PROFILE DOMAIN-CONTAINING PROTEIN"/>
    <property type="match status" value="1"/>
</dbReference>
<evidence type="ECO:0000256" key="4">
    <source>
        <dbReference type="ARBA" id="ARBA00023136"/>
    </source>
</evidence>
<comment type="caution">
    <text evidence="7">The sequence shown here is derived from an EMBL/GenBank/DDBJ whole genome shotgun (WGS) entry which is preliminary data.</text>
</comment>
<evidence type="ECO:0000259" key="6">
    <source>
        <dbReference type="PROSITE" id="PS50262"/>
    </source>
</evidence>
<evidence type="ECO:0000313" key="8">
    <source>
        <dbReference type="Proteomes" id="UP000663860"/>
    </source>
</evidence>
<dbReference type="Pfam" id="PF00001">
    <property type="entry name" value="7tm_1"/>
    <property type="match status" value="1"/>
</dbReference>
<dbReference type="AlphaFoldDB" id="A0A814Q5L4"/>
<keyword evidence="4 5" id="KW-0472">Membrane</keyword>
<feature type="transmembrane region" description="Helical" evidence="5">
    <location>
        <begin position="283"/>
        <end position="310"/>
    </location>
</feature>
<gene>
    <name evidence="7" type="ORF">IZO911_LOCUS23821</name>
</gene>
<feature type="transmembrane region" description="Helical" evidence="5">
    <location>
        <begin position="56"/>
        <end position="78"/>
    </location>
</feature>
<dbReference type="GO" id="GO:0004930">
    <property type="term" value="F:G protein-coupled receptor activity"/>
    <property type="evidence" value="ECO:0007669"/>
    <property type="project" value="InterPro"/>
</dbReference>
<sequence>MSSMDWDATLVSILNNTSSQLNRYFSIIIFAFGTIGNILNILVLAEKTFRSNSCALLFLVSSMANLVTILSGLIPRMLSGWISDLTNTISWLCKSRLFLLWTVRTIALWIIVLAAIDRWLLTSTHIQRRQFSTLRNAYHGIIMAFIFSIILNVELFYCYEANVINAPSKCYGRTDTCRLITDFSYAFPTNIIPIFFMLVFGIKTILNVRHTRKRLRPENTSTAPIVNQTNRTKKIDRYMLVSLLTQVIILSIFLLPSAILKVYSTLTIHYNKSPLQNAIENFIFNIGVLFSYIGSGSTFYIFTLCGGKLYRDAVRNLMKQILMRIKCKISERTLNQT</sequence>
<dbReference type="InterPro" id="IPR052954">
    <property type="entry name" value="GPCR-Ligand_Int"/>
</dbReference>
<keyword evidence="2 5" id="KW-0812">Transmembrane</keyword>
<reference evidence="7" key="1">
    <citation type="submission" date="2021-02" db="EMBL/GenBank/DDBJ databases">
        <authorList>
            <person name="Nowell W R."/>
        </authorList>
    </citation>
    <scope>NUCLEOTIDE SEQUENCE</scope>
</reference>
<dbReference type="GO" id="GO:0016020">
    <property type="term" value="C:membrane"/>
    <property type="evidence" value="ECO:0007669"/>
    <property type="project" value="UniProtKB-SubCell"/>
</dbReference>
<evidence type="ECO:0000256" key="5">
    <source>
        <dbReference type="SAM" id="Phobius"/>
    </source>
</evidence>
<dbReference type="PROSITE" id="PS50262">
    <property type="entry name" value="G_PROTEIN_RECEP_F1_2"/>
    <property type="match status" value="1"/>
</dbReference>
<evidence type="ECO:0000256" key="3">
    <source>
        <dbReference type="ARBA" id="ARBA00022989"/>
    </source>
</evidence>
<dbReference type="Gene3D" id="1.20.1070.10">
    <property type="entry name" value="Rhodopsin 7-helix transmembrane proteins"/>
    <property type="match status" value="1"/>
</dbReference>
<dbReference type="EMBL" id="CAJNOE010000280">
    <property type="protein sequence ID" value="CAF1115163.1"/>
    <property type="molecule type" value="Genomic_DNA"/>
</dbReference>
<keyword evidence="3 5" id="KW-1133">Transmembrane helix</keyword>
<dbReference type="PANTHER" id="PTHR46641">
    <property type="entry name" value="FMRFAMIDE RECEPTOR-RELATED"/>
    <property type="match status" value="1"/>
</dbReference>
<dbReference type="Proteomes" id="UP000663860">
    <property type="component" value="Unassembled WGS sequence"/>
</dbReference>
<accession>A0A814Q5L4</accession>
<feature type="domain" description="G-protein coupled receptors family 1 profile" evidence="6">
    <location>
        <begin position="36"/>
        <end position="302"/>
    </location>
</feature>
<evidence type="ECO:0000256" key="2">
    <source>
        <dbReference type="ARBA" id="ARBA00022692"/>
    </source>
</evidence>
<dbReference type="SUPFAM" id="SSF81321">
    <property type="entry name" value="Family A G protein-coupled receptor-like"/>
    <property type="match status" value="1"/>
</dbReference>
<comment type="subcellular location">
    <subcellularLocation>
        <location evidence="1">Membrane</location>
    </subcellularLocation>
</comment>
<feature type="transmembrane region" description="Helical" evidence="5">
    <location>
        <begin position="98"/>
        <end position="116"/>
    </location>
</feature>
<evidence type="ECO:0000313" key="7">
    <source>
        <dbReference type="EMBL" id="CAF1115163.1"/>
    </source>
</evidence>
<feature type="transmembrane region" description="Helical" evidence="5">
    <location>
        <begin position="24"/>
        <end position="44"/>
    </location>
</feature>
<protein>
    <recommendedName>
        <fullName evidence="6">G-protein coupled receptors family 1 profile domain-containing protein</fullName>
    </recommendedName>
</protein>
<feature type="transmembrane region" description="Helical" evidence="5">
    <location>
        <begin position="137"/>
        <end position="157"/>
    </location>
</feature>
<feature type="transmembrane region" description="Helical" evidence="5">
    <location>
        <begin position="185"/>
        <end position="206"/>
    </location>
</feature>
<feature type="transmembrane region" description="Helical" evidence="5">
    <location>
        <begin position="238"/>
        <end position="263"/>
    </location>
</feature>
<dbReference type="InterPro" id="IPR017452">
    <property type="entry name" value="GPCR_Rhodpsn_7TM"/>
</dbReference>
<proteinExistence type="predicted"/>
<organism evidence="7 8">
    <name type="scientific">Adineta steineri</name>
    <dbReference type="NCBI Taxonomy" id="433720"/>
    <lineage>
        <taxon>Eukaryota</taxon>
        <taxon>Metazoa</taxon>
        <taxon>Spiralia</taxon>
        <taxon>Gnathifera</taxon>
        <taxon>Rotifera</taxon>
        <taxon>Eurotatoria</taxon>
        <taxon>Bdelloidea</taxon>
        <taxon>Adinetida</taxon>
        <taxon>Adinetidae</taxon>
        <taxon>Adineta</taxon>
    </lineage>
</organism>
<name>A0A814Q5L4_9BILA</name>
<evidence type="ECO:0000256" key="1">
    <source>
        <dbReference type="ARBA" id="ARBA00004370"/>
    </source>
</evidence>